<dbReference type="InterPro" id="IPR029063">
    <property type="entry name" value="SAM-dependent_MTases_sf"/>
</dbReference>
<comment type="similarity">
    <text evidence="1">Belongs to the N(4)/N(6)-methyltransferase family. N(4) subfamily.</text>
</comment>
<keyword evidence="5" id="KW-0949">S-adenosyl-L-methionine</keyword>
<evidence type="ECO:0000256" key="3">
    <source>
        <dbReference type="ARBA" id="ARBA00022603"/>
    </source>
</evidence>
<dbReference type="SUPFAM" id="SSF53335">
    <property type="entry name" value="S-adenosyl-L-methionine-dependent methyltransferases"/>
    <property type="match status" value="1"/>
</dbReference>
<dbReference type="InterPro" id="IPR002941">
    <property type="entry name" value="DNA_methylase_N4/N6"/>
</dbReference>
<comment type="catalytic activity">
    <reaction evidence="8">
        <text>a 2'-deoxycytidine in DNA + S-adenosyl-L-methionine = an N(4)-methyl-2'-deoxycytidine in DNA + S-adenosyl-L-homocysteine + H(+)</text>
        <dbReference type="Rhea" id="RHEA:16857"/>
        <dbReference type="Rhea" id="RHEA-COMP:11369"/>
        <dbReference type="Rhea" id="RHEA-COMP:13674"/>
        <dbReference type="ChEBI" id="CHEBI:15378"/>
        <dbReference type="ChEBI" id="CHEBI:57856"/>
        <dbReference type="ChEBI" id="CHEBI:59789"/>
        <dbReference type="ChEBI" id="CHEBI:85452"/>
        <dbReference type="ChEBI" id="CHEBI:137933"/>
        <dbReference type="EC" id="2.1.1.113"/>
    </reaction>
</comment>
<name>A0A6C0D8T3_9ZZZZ</name>
<dbReference type="PROSITE" id="PS00093">
    <property type="entry name" value="N4_MTASE"/>
    <property type="match status" value="1"/>
</dbReference>
<proteinExistence type="inferred from homology"/>
<accession>A0A6C0D8T3</accession>
<evidence type="ECO:0000256" key="4">
    <source>
        <dbReference type="ARBA" id="ARBA00022679"/>
    </source>
</evidence>
<organism evidence="10">
    <name type="scientific">viral metagenome</name>
    <dbReference type="NCBI Taxonomy" id="1070528"/>
    <lineage>
        <taxon>unclassified sequences</taxon>
        <taxon>metagenomes</taxon>
        <taxon>organismal metagenomes</taxon>
    </lineage>
</organism>
<feature type="domain" description="DNA methylase N-4/N-6" evidence="9">
    <location>
        <begin position="202"/>
        <end position="283"/>
    </location>
</feature>
<evidence type="ECO:0000259" key="9">
    <source>
        <dbReference type="Pfam" id="PF01555"/>
    </source>
</evidence>
<dbReference type="EMBL" id="MN739551">
    <property type="protein sequence ID" value="QHT12853.1"/>
    <property type="molecule type" value="Genomic_DNA"/>
</dbReference>
<reference evidence="10" key="1">
    <citation type="journal article" date="2020" name="Nature">
        <title>Giant virus diversity and host interactions through global metagenomics.</title>
        <authorList>
            <person name="Schulz F."/>
            <person name="Roux S."/>
            <person name="Paez-Espino D."/>
            <person name="Jungbluth S."/>
            <person name="Walsh D.A."/>
            <person name="Denef V.J."/>
            <person name="McMahon K.D."/>
            <person name="Konstantinidis K.T."/>
            <person name="Eloe-Fadrosh E.A."/>
            <person name="Kyrpides N.C."/>
            <person name="Woyke T."/>
        </authorList>
    </citation>
    <scope>NUCLEOTIDE SEQUENCE</scope>
    <source>
        <strain evidence="10">GVMAG-M-3300023174-130</strain>
    </source>
</reference>
<keyword evidence="3" id="KW-0489">Methyltransferase</keyword>
<dbReference type="InterPro" id="IPR017985">
    <property type="entry name" value="MeTrfase_CN4_CS"/>
</dbReference>
<evidence type="ECO:0000256" key="2">
    <source>
        <dbReference type="ARBA" id="ARBA00012185"/>
    </source>
</evidence>
<keyword evidence="7" id="KW-0238">DNA-binding</keyword>
<evidence type="ECO:0000256" key="6">
    <source>
        <dbReference type="ARBA" id="ARBA00022747"/>
    </source>
</evidence>
<evidence type="ECO:0000256" key="7">
    <source>
        <dbReference type="ARBA" id="ARBA00023125"/>
    </source>
</evidence>
<evidence type="ECO:0000256" key="8">
    <source>
        <dbReference type="ARBA" id="ARBA00049120"/>
    </source>
</evidence>
<dbReference type="AlphaFoldDB" id="A0A6C0D8T3"/>
<dbReference type="GO" id="GO:0009307">
    <property type="term" value="P:DNA restriction-modification system"/>
    <property type="evidence" value="ECO:0007669"/>
    <property type="project" value="UniProtKB-KW"/>
</dbReference>
<dbReference type="GO" id="GO:0032259">
    <property type="term" value="P:methylation"/>
    <property type="evidence" value="ECO:0007669"/>
    <property type="project" value="UniProtKB-KW"/>
</dbReference>
<evidence type="ECO:0000256" key="5">
    <source>
        <dbReference type="ARBA" id="ARBA00022691"/>
    </source>
</evidence>
<dbReference type="GO" id="GO:0003677">
    <property type="term" value="F:DNA binding"/>
    <property type="evidence" value="ECO:0007669"/>
    <property type="project" value="UniProtKB-KW"/>
</dbReference>
<evidence type="ECO:0000313" key="10">
    <source>
        <dbReference type="EMBL" id="QHT12853.1"/>
    </source>
</evidence>
<dbReference type="Pfam" id="PF01555">
    <property type="entry name" value="N6_N4_Mtase"/>
    <property type="match status" value="1"/>
</dbReference>
<keyword evidence="4" id="KW-0808">Transferase</keyword>
<dbReference type="Gene3D" id="3.40.50.150">
    <property type="entry name" value="Vaccinia Virus protein VP39"/>
    <property type="match status" value="2"/>
</dbReference>
<dbReference type="GO" id="GO:0008170">
    <property type="term" value="F:N-methyltransferase activity"/>
    <property type="evidence" value="ECO:0007669"/>
    <property type="project" value="InterPro"/>
</dbReference>
<protein>
    <recommendedName>
        <fullName evidence="2">site-specific DNA-methyltransferase (cytosine-N(4)-specific)</fullName>
        <ecNumber evidence="2">2.1.1.113</ecNumber>
    </recommendedName>
</protein>
<keyword evidence="6" id="KW-0680">Restriction system</keyword>
<dbReference type="EC" id="2.1.1.113" evidence="2"/>
<sequence length="291" mass="34777">MDKSQITKELKDITFGEVKKEWLKLKELSLDELDKLNGRSRLGCNLLDYYFFEQRIETIGNKGINFFDFVEQIDFYKKKKYIQTLLDYCEKNNRYKDSIIKKYYYCYGLCFGRVNAFKITNALQIYKKFKPKIAILDPFCGFGGRMVGAMLENINYIGIDLNKDLQPKYQTLLNDFREKTISKTDLIFMDSNVVDYSKCKYDMVFTSPPYENIEIYKHSEKKSHEEWGKFYKEVFQKLWDNLQIGGTYIININENIYSKILKQLFGDANEIILLKKSSKNNYKEYIYIWKK</sequence>
<dbReference type="GO" id="GO:0015667">
    <property type="term" value="F:site-specific DNA-methyltransferase (cytosine-N4-specific) activity"/>
    <property type="evidence" value="ECO:0007669"/>
    <property type="project" value="UniProtKB-EC"/>
</dbReference>
<evidence type="ECO:0000256" key="1">
    <source>
        <dbReference type="ARBA" id="ARBA00010203"/>
    </source>
</evidence>